<dbReference type="EMBL" id="JBIRPU010000006">
    <property type="protein sequence ID" value="MFI0793348.1"/>
    <property type="molecule type" value="Genomic_DNA"/>
</dbReference>
<evidence type="ECO:0000313" key="2">
    <source>
        <dbReference type="Proteomes" id="UP001611075"/>
    </source>
</evidence>
<comment type="caution">
    <text evidence="1">The sequence shown here is derived from an EMBL/GenBank/DDBJ whole genome shotgun (WGS) entry which is preliminary data.</text>
</comment>
<proteinExistence type="predicted"/>
<keyword evidence="2" id="KW-1185">Reference proteome</keyword>
<name>A0ABW7SI37_9ACTN</name>
<evidence type="ECO:0008006" key="3">
    <source>
        <dbReference type="Google" id="ProtNLM"/>
    </source>
</evidence>
<evidence type="ECO:0000313" key="1">
    <source>
        <dbReference type="EMBL" id="MFI0793348.1"/>
    </source>
</evidence>
<protein>
    <recommendedName>
        <fullName evidence="3">DUF4132 domain-containing protein</fullName>
    </recommendedName>
</protein>
<dbReference type="SUPFAM" id="SSF160424">
    <property type="entry name" value="BH3703-like"/>
    <property type="match status" value="1"/>
</dbReference>
<reference evidence="1 2" key="1">
    <citation type="submission" date="2024-10" db="EMBL/GenBank/DDBJ databases">
        <title>The Natural Products Discovery Center: Release of the First 8490 Sequenced Strains for Exploring Actinobacteria Biosynthetic Diversity.</title>
        <authorList>
            <person name="Kalkreuter E."/>
            <person name="Kautsar S.A."/>
            <person name="Yang D."/>
            <person name="Bader C.D."/>
            <person name="Teijaro C.N."/>
            <person name="Fluegel L."/>
            <person name="Davis C.M."/>
            <person name="Simpson J.R."/>
            <person name="Lauterbach L."/>
            <person name="Steele A.D."/>
            <person name="Gui C."/>
            <person name="Meng S."/>
            <person name="Li G."/>
            <person name="Viehrig K."/>
            <person name="Ye F."/>
            <person name="Su P."/>
            <person name="Kiefer A.F."/>
            <person name="Nichols A."/>
            <person name="Cepeda A.J."/>
            <person name="Yan W."/>
            <person name="Fan B."/>
            <person name="Jiang Y."/>
            <person name="Adhikari A."/>
            <person name="Zheng C.-J."/>
            <person name="Schuster L."/>
            <person name="Cowan T.M."/>
            <person name="Smanski M.J."/>
            <person name="Chevrette M.G."/>
            <person name="De Carvalho L.P.S."/>
            <person name="Shen B."/>
        </authorList>
    </citation>
    <scope>NUCLEOTIDE SEQUENCE [LARGE SCALE GENOMIC DNA]</scope>
    <source>
        <strain evidence="1 2">NPDC021253</strain>
    </source>
</reference>
<organism evidence="1 2">
    <name type="scientific">Micromonospora rubida</name>
    <dbReference type="NCBI Taxonomy" id="2697657"/>
    <lineage>
        <taxon>Bacteria</taxon>
        <taxon>Bacillati</taxon>
        <taxon>Actinomycetota</taxon>
        <taxon>Actinomycetes</taxon>
        <taxon>Micromonosporales</taxon>
        <taxon>Micromonosporaceae</taxon>
        <taxon>Micromonospora</taxon>
    </lineage>
</organism>
<dbReference type="Proteomes" id="UP001611075">
    <property type="component" value="Unassembled WGS sequence"/>
</dbReference>
<gene>
    <name evidence="1" type="ORF">ACH4OY_11710</name>
</gene>
<accession>A0ABW7SI37</accession>
<sequence length="401" mass="44503">MIGRLGDDRLRAFGKPARVTVWPARDALLQVGDAETLLRIVERDGRFVVEKQDRGGAWRPQMSTGSLAVARRYVIGEIGVRVRAFVERGHRRPSPDEPLRDGFTLTDLGSAGLVLSWREASGEWSASFPPGSWRDKAVRFARYAELSEESIMRRFGGGGGAASNACPPGSTTPAGADAEEQRVAAREIVRLVRRELPAGAARLTMRAGVLATVDCCRWWAAWGERREEFHRPDDPALREALHASRRASYRPGLGTWFSVELTVTSAGDETMRFDRDDEPVWWSEPLDPTVYVAEQRCFPREETHQPPWLRQRLAQGRAQLPQRLIERGTELFGRIAPGAELVHHLLPEDDAVLVVRPVRGGGSIYVAHDGSVLFAPSAVPPHQALELFRSGQRTPAEKFAG</sequence>
<dbReference type="InterPro" id="IPR036170">
    <property type="entry name" value="YezG-like_sf"/>
</dbReference>
<dbReference type="RefSeq" id="WP_396678702.1">
    <property type="nucleotide sequence ID" value="NZ_JBIRPU010000006.1"/>
</dbReference>